<organism evidence="2 3">
    <name type="scientific">Metamycoplasma auris</name>
    <dbReference type="NCBI Taxonomy" id="51363"/>
    <lineage>
        <taxon>Bacteria</taxon>
        <taxon>Bacillati</taxon>
        <taxon>Mycoplasmatota</taxon>
        <taxon>Mycoplasmoidales</taxon>
        <taxon>Metamycoplasmataceae</taxon>
        <taxon>Metamycoplasma</taxon>
    </lineage>
</organism>
<dbReference type="EMBL" id="QKUB01000012">
    <property type="protein sequence ID" value="PZV98725.1"/>
    <property type="molecule type" value="Genomic_DNA"/>
</dbReference>
<keyword evidence="1" id="KW-1133">Transmembrane helix</keyword>
<name>A0A2W7HU52_9BACT</name>
<keyword evidence="1" id="KW-0812">Transmembrane</keyword>
<reference evidence="2 3" key="1">
    <citation type="submission" date="2018-06" db="EMBL/GenBank/DDBJ databases">
        <title>Genomic Encyclopedia of Archaeal and Bacterial Type Strains, Phase II (KMG-II): from individual species to whole genera.</title>
        <authorList>
            <person name="Goeker M."/>
        </authorList>
    </citation>
    <scope>NUCLEOTIDE SEQUENCE [LARGE SCALE GENOMIC DNA]</scope>
    <source>
        <strain evidence="2 3">ATCC 51348</strain>
    </source>
</reference>
<dbReference type="OrthoDB" id="396203at2"/>
<sequence>MKKKNRQEIDWIDSIDNDISIEDQLKHKEFAKQSIKAKKIKKILFWTFTSAALTTIIGATIGIQLSKPKNALIYWYDKIQKYSFSEILLNNNKKEYPIKLTINKNKKIPNQTPEGLLEYLVNNKIETNKNLIFGSKETEGYAKLEFLNKDKNWYIEFENFVIDTISKDILIVDLVFKEKGNSEIDFVIRNFPIRTEKETEKYNLESLDQTKKNNTIKNSKAIIDEIKSKIAYSFYSPIDLKGNYPQEKINSYKNILKQYIEEFNQLYNLNNQDLKFYQRLDISRLFSEPFSHLIKVNEDLGSLRIYSNAAIETSNFFSPLIFNSKIELKNIDTDNWQEETHLKFKAKIVTLGTETKKIGRKKIQYGIYIEATNNEQKEIEFDIPLRFKKTSK</sequence>
<evidence type="ECO:0000256" key="1">
    <source>
        <dbReference type="SAM" id="Phobius"/>
    </source>
</evidence>
<feature type="transmembrane region" description="Helical" evidence="1">
    <location>
        <begin position="43"/>
        <end position="63"/>
    </location>
</feature>
<keyword evidence="3" id="KW-1185">Reference proteome</keyword>
<comment type="caution">
    <text evidence="2">The sequence shown here is derived from an EMBL/GenBank/DDBJ whole genome shotgun (WGS) entry which is preliminary data.</text>
</comment>
<gene>
    <name evidence="2" type="ORF">BCF89_1125</name>
</gene>
<keyword evidence="1" id="KW-0472">Membrane</keyword>
<dbReference type="AlphaFoldDB" id="A0A2W7HU52"/>
<dbReference type="Proteomes" id="UP000249646">
    <property type="component" value="Unassembled WGS sequence"/>
</dbReference>
<evidence type="ECO:0000313" key="2">
    <source>
        <dbReference type="EMBL" id="PZV98725.1"/>
    </source>
</evidence>
<proteinExistence type="predicted"/>
<dbReference type="RefSeq" id="WP_111518859.1">
    <property type="nucleotide sequence ID" value="NZ_QKUB01000012.1"/>
</dbReference>
<accession>A0A2W7HU52</accession>
<protein>
    <submittedName>
        <fullName evidence="2">Uncharacterized protein</fullName>
    </submittedName>
</protein>
<evidence type="ECO:0000313" key="3">
    <source>
        <dbReference type="Proteomes" id="UP000249646"/>
    </source>
</evidence>